<reference evidence="5 6" key="1">
    <citation type="submission" date="2018-10" db="EMBL/GenBank/DDBJ databases">
        <title>Sequencing the genomes of 1000 actinobacteria strains.</title>
        <authorList>
            <person name="Klenk H.-P."/>
        </authorList>
    </citation>
    <scope>NUCLEOTIDE SEQUENCE [LARGE SCALE GENOMIC DNA]</scope>
    <source>
        <strain evidence="5 6">DSM 17894</strain>
    </source>
</reference>
<evidence type="ECO:0000313" key="6">
    <source>
        <dbReference type="Proteomes" id="UP000280008"/>
    </source>
</evidence>
<dbReference type="InterPro" id="IPR017938">
    <property type="entry name" value="Riboflavin_synthase-like_b-brl"/>
</dbReference>
<dbReference type="PANTHER" id="PTHR47354">
    <property type="entry name" value="NADH OXIDOREDUCTASE HCR"/>
    <property type="match status" value="1"/>
</dbReference>
<dbReference type="PROSITE" id="PS51384">
    <property type="entry name" value="FAD_FR"/>
    <property type="match status" value="1"/>
</dbReference>
<evidence type="ECO:0000256" key="1">
    <source>
        <dbReference type="ARBA" id="ARBA00001974"/>
    </source>
</evidence>
<dbReference type="Gene3D" id="2.40.30.10">
    <property type="entry name" value="Translation factors"/>
    <property type="match status" value="1"/>
</dbReference>
<dbReference type="InterPro" id="IPR050415">
    <property type="entry name" value="MRET"/>
</dbReference>
<dbReference type="InterPro" id="IPR001433">
    <property type="entry name" value="OxRdtase_FAD/NAD-bd"/>
</dbReference>
<organism evidence="5 6">
    <name type="scientific">Frondihabitans australicus</name>
    <dbReference type="NCBI Taxonomy" id="386892"/>
    <lineage>
        <taxon>Bacteria</taxon>
        <taxon>Bacillati</taxon>
        <taxon>Actinomycetota</taxon>
        <taxon>Actinomycetes</taxon>
        <taxon>Micrococcales</taxon>
        <taxon>Microbacteriaceae</taxon>
        <taxon>Frondihabitans</taxon>
    </lineage>
</organism>
<evidence type="ECO:0000313" key="5">
    <source>
        <dbReference type="EMBL" id="RKR76333.1"/>
    </source>
</evidence>
<dbReference type="PANTHER" id="PTHR47354:SF5">
    <property type="entry name" value="PROTEIN RFBI"/>
    <property type="match status" value="1"/>
</dbReference>
<sequence length="255" mass="27109">MERGTLRVSTDWRPAICVQGRPETLSSRSIRLKVDNLGPVVAGQHIDIRLTADDGYQAVRSYSLSATPRGGPGGTPLGNSEVEIAVEELPEGEVSPYLVEALAPGDPLEVRGPVGGWFVWHPTDSEPVQLIGGGSGVAPLVAILRARIASTSAVPMRLLYSVRAPDTVYFADELASYTTSPNITVDLAYTRVAPHGEARPPGRLTDRDIENFVQEPGSGIVYVCGPNSFVAAVTDLLLARGYDSAAIRTERFGGA</sequence>
<evidence type="ECO:0000259" key="4">
    <source>
        <dbReference type="PROSITE" id="PS51384"/>
    </source>
</evidence>
<dbReference type="Pfam" id="PF00970">
    <property type="entry name" value="FAD_binding_6"/>
    <property type="match status" value="1"/>
</dbReference>
<dbReference type="SUPFAM" id="SSF63380">
    <property type="entry name" value="Riboflavin synthase domain-like"/>
    <property type="match status" value="1"/>
</dbReference>
<feature type="domain" description="FAD-binding FR-type" evidence="4">
    <location>
        <begin position="10"/>
        <end position="120"/>
    </location>
</feature>
<comment type="cofactor">
    <cofactor evidence="1">
        <name>FAD</name>
        <dbReference type="ChEBI" id="CHEBI:57692"/>
    </cofactor>
</comment>
<dbReference type="InterPro" id="IPR039261">
    <property type="entry name" value="FNR_nucleotide-bd"/>
</dbReference>
<dbReference type="Gene3D" id="3.40.50.80">
    <property type="entry name" value="Nucleotide-binding domain of ferredoxin-NADP reductase (FNR) module"/>
    <property type="match status" value="1"/>
</dbReference>
<protein>
    <submittedName>
        <fullName evidence="5">Ferredoxin-NADP reductase</fullName>
    </submittedName>
</protein>
<name>A0A495IK45_9MICO</name>
<dbReference type="SUPFAM" id="SSF52343">
    <property type="entry name" value="Ferredoxin reductase-like, C-terminal NADP-linked domain"/>
    <property type="match status" value="1"/>
</dbReference>
<dbReference type="GO" id="GO:0051537">
    <property type="term" value="F:2 iron, 2 sulfur cluster binding"/>
    <property type="evidence" value="ECO:0007669"/>
    <property type="project" value="UniProtKB-KW"/>
</dbReference>
<keyword evidence="6" id="KW-1185">Reference proteome</keyword>
<comment type="caution">
    <text evidence="5">The sequence shown here is derived from an EMBL/GenBank/DDBJ whole genome shotgun (WGS) entry which is preliminary data.</text>
</comment>
<keyword evidence="2" id="KW-0479">Metal-binding</keyword>
<dbReference type="GO" id="GO:0016491">
    <property type="term" value="F:oxidoreductase activity"/>
    <property type="evidence" value="ECO:0007669"/>
    <property type="project" value="InterPro"/>
</dbReference>
<dbReference type="EMBL" id="RBKS01000001">
    <property type="protein sequence ID" value="RKR76333.1"/>
    <property type="molecule type" value="Genomic_DNA"/>
</dbReference>
<keyword evidence="3" id="KW-0411">Iron-sulfur</keyword>
<dbReference type="AlphaFoldDB" id="A0A495IK45"/>
<dbReference type="InterPro" id="IPR008333">
    <property type="entry name" value="Cbr1-like_FAD-bd_dom"/>
</dbReference>
<dbReference type="InterPro" id="IPR017927">
    <property type="entry name" value="FAD-bd_FR_type"/>
</dbReference>
<proteinExistence type="predicted"/>
<keyword evidence="2" id="KW-0408">Iron</keyword>
<evidence type="ECO:0000256" key="2">
    <source>
        <dbReference type="ARBA" id="ARBA00022714"/>
    </source>
</evidence>
<accession>A0A495IK45</accession>
<keyword evidence="2" id="KW-0001">2Fe-2S</keyword>
<evidence type="ECO:0000256" key="3">
    <source>
        <dbReference type="ARBA" id="ARBA00023014"/>
    </source>
</evidence>
<dbReference type="Pfam" id="PF00175">
    <property type="entry name" value="NAD_binding_1"/>
    <property type="match status" value="1"/>
</dbReference>
<dbReference type="OrthoDB" id="9796486at2"/>
<dbReference type="PRINTS" id="PR00406">
    <property type="entry name" value="CYTB5RDTASE"/>
</dbReference>
<gene>
    <name evidence="5" type="ORF">C8E83_3502</name>
</gene>
<dbReference type="Proteomes" id="UP000280008">
    <property type="component" value="Unassembled WGS sequence"/>
</dbReference>